<dbReference type="Gene3D" id="3.40.50.300">
    <property type="entry name" value="P-loop containing nucleotide triphosphate hydrolases"/>
    <property type="match status" value="1"/>
</dbReference>
<feature type="domain" description="MCM C-terminal AAA(+) ATPase" evidence="4">
    <location>
        <begin position="305"/>
        <end position="400"/>
    </location>
</feature>
<dbReference type="GO" id="GO:0005524">
    <property type="term" value="F:ATP binding"/>
    <property type="evidence" value="ECO:0007669"/>
    <property type="project" value="UniProtKB-KW"/>
</dbReference>
<dbReference type="InterPro" id="IPR025158">
    <property type="entry name" value="Mg_chelat-rel_C"/>
</dbReference>
<sequence length="518" mass="54585">MGLCVVRSRTLVGLAAQPVHVEVHLANGLPSFTLVGLADTEVKEARERVRSAIQNSGLEWPSSRRITVNLAPADLPKESGRLDLPIALGILAASGQLDPQALAHHEFAGELSLSGALRPVRGALPMALALRTEMARGAPEAALVLPAASAEEAALVPGVTVYRVEHLLDVVRRYPAAGTPAGDGTGLGWQRAAPGTMSVHDDAPVPDLADIKGQAAARRALEIAAAGGHSLLLSGPPGTGKSMLAHRLAGLLPPMNDDEALETAAIASLVGRFRPEAWRRRPMAAPHHSASAAALVGGGSPPRPGEISLAHHGVLFLDELPEFARGALEALREPLETGTVRLSRAARQVEYPARFQLVAAMNPCPCGYLGSTTRACRCTPDQIQRYRNRLSGPLLDRIDLQVEVPALPADVLLSAPPGEPSATVRERVRAARDRAHARQGHPNHALQGDALLRHAAADEAARRLLQQAAARLGWSGRATHRALRVARTIADLAGCPQVEPAHVAEALQYRPATAGMPP</sequence>
<protein>
    <submittedName>
        <fullName evidence="5">Competence protein ComM</fullName>
    </submittedName>
</protein>
<evidence type="ECO:0000259" key="4">
    <source>
        <dbReference type="PROSITE" id="PS50051"/>
    </source>
</evidence>
<dbReference type="InterPro" id="IPR027417">
    <property type="entry name" value="P-loop_NTPase"/>
</dbReference>
<evidence type="ECO:0000256" key="3">
    <source>
        <dbReference type="ARBA" id="ARBA00022840"/>
    </source>
</evidence>
<dbReference type="PANTHER" id="PTHR32039">
    <property type="entry name" value="MAGNESIUM-CHELATASE SUBUNIT CHLI"/>
    <property type="match status" value="1"/>
</dbReference>
<dbReference type="Proteomes" id="UP000316388">
    <property type="component" value="Unassembled WGS sequence"/>
</dbReference>
<dbReference type="InterPro" id="IPR000523">
    <property type="entry name" value="Mg_chelatse_chII-like_cat_dom"/>
</dbReference>
<keyword evidence="2" id="KW-0547">Nucleotide-binding</keyword>
<dbReference type="Pfam" id="PF01078">
    <property type="entry name" value="Mg_chelatase"/>
    <property type="match status" value="1"/>
</dbReference>
<dbReference type="NCBIfam" id="TIGR00368">
    <property type="entry name" value="YifB family Mg chelatase-like AAA ATPase"/>
    <property type="match status" value="1"/>
</dbReference>
<dbReference type="AlphaFoldDB" id="A0A554XIE8"/>
<dbReference type="InterPro" id="IPR004482">
    <property type="entry name" value="Mg_chelat-rel"/>
</dbReference>
<evidence type="ECO:0000256" key="1">
    <source>
        <dbReference type="ARBA" id="ARBA00006354"/>
    </source>
</evidence>
<dbReference type="SUPFAM" id="SSF54211">
    <property type="entry name" value="Ribosomal protein S5 domain 2-like"/>
    <property type="match status" value="1"/>
</dbReference>
<dbReference type="SUPFAM" id="SSF52540">
    <property type="entry name" value="P-loop containing nucleoside triphosphate hydrolases"/>
    <property type="match status" value="1"/>
</dbReference>
<organism evidence="5 6">
    <name type="scientific">Tepidimonas fonticaldi</name>
    <dbReference type="NCBI Taxonomy" id="1101373"/>
    <lineage>
        <taxon>Bacteria</taxon>
        <taxon>Pseudomonadati</taxon>
        <taxon>Pseudomonadota</taxon>
        <taxon>Betaproteobacteria</taxon>
        <taxon>Burkholderiales</taxon>
        <taxon>Tepidimonas</taxon>
    </lineage>
</organism>
<dbReference type="Pfam" id="PF13541">
    <property type="entry name" value="ChlI"/>
    <property type="match status" value="1"/>
</dbReference>
<dbReference type="CDD" id="cd00009">
    <property type="entry name" value="AAA"/>
    <property type="match status" value="1"/>
</dbReference>
<dbReference type="PANTHER" id="PTHR32039:SF7">
    <property type="entry name" value="COMPETENCE PROTEIN COMM"/>
    <property type="match status" value="1"/>
</dbReference>
<gene>
    <name evidence="5" type="primary">comM</name>
    <name evidence="5" type="ORF">Tfont_02226</name>
</gene>
<evidence type="ECO:0000313" key="6">
    <source>
        <dbReference type="Proteomes" id="UP000316388"/>
    </source>
</evidence>
<name>A0A554XIE8_9BURK</name>
<dbReference type="InterPro" id="IPR020568">
    <property type="entry name" value="Ribosomal_Su5_D2-typ_SF"/>
</dbReference>
<dbReference type="Pfam" id="PF13335">
    <property type="entry name" value="Mg_chelatase_C"/>
    <property type="match status" value="1"/>
</dbReference>
<dbReference type="InterPro" id="IPR003593">
    <property type="entry name" value="AAA+_ATPase"/>
</dbReference>
<accession>A0A554XIE8</accession>
<evidence type="ECO:0000313" key="5">
    <source>
        <dbReference type="EMBL" id="TSE35559.1"/>
    </source>
</evidence>
<keyword evidence="3" id="KW-0067">ATP-binding</keyword>
<dbReference type="PRINTS" id="PR01657">
    <property type="entry name" value="MCMFAMILY"/>
</dbReference>
<comment type="similarity">
    <text evidence="1">Belongs to the Mg-chelatase subunits D/I family. ComM subfamily.</text>
</comment>
<dbReference type="EMBL" id="VJOO01000025">
    <property type="protein sequence ID" value="TSE35559.1"/>
    <property type="molecule type" value="Genomic_DNA"/>
</dbReference>
<proteinExistence type="inferred from homology"/>
<dbReference type="GO" id="GO:0003677">
    <property type="term" value="F:DNA binding"/>
    <property type="evidence" value="ECO:0007669"/>
    <property type="project" value="InterPro"/>
</dbReference>
<dbReference type="SMART" id="SM00382">
    <property type="entry name" value="AAA"/>
    <property type="match status" value="1"/>
</dbReference>
<dbReference type="InterPro" id="IPR045006">
    <property type="entry name" value="CHLI-like"/>
</dbReference>
<dbReference type="InterPro" id="IPR014721">
    <property type="entry name" value="Ribsml_uS5_D2-typ_fold_subgr"/>
</dbReference>
<dbReference type="RefSeq" id="WP_143969521.1">
    <property type="nucleotide sequence ID" value="NZ_VJOO01000025.1"/>
</dbReference>
<dbReference type="InterPro" id="IPR001208">
    <property type="entry name" value="MCM_dom"/>
</dbReference>
<evidence type="ECO:0000256" key="2">
    <source>
        <dbReference type="ARBA" id="ARBA00022741"/>
    </source>
</evidence>
<dbReference type="PROSITE" id="PS50051">
    <property type="entry name" value="MCM_2"/>
    <property type="match status" value="1"/>
</dbReference>
<comment type="caution">
    <text evidence="5">The sequence shown here is derived from an EMBL/GenBank/DDBJ whole genome shotgun (WGS) entry which is preliminary data.</text>
</comment>
<dbReference type="Gene3D" id="3.30.230.10">
    <property type="match status" value="1"/>
</dbReference>
<reference evidence="5 6" key="1">
    <citation type="submission" date="2019-07" db="EMBL/GenBank/DDBJ databases">
        <title>Tepidimonas fonticaldi AT-A2 draft genome.</title>
        <authorList>
            <person name="Da Costa M.S."/>
            <person name="Froufe H.J.C."/>
            <person name="Egas C."/>
            <person name="Albuquerque L."/>
        </authorList>
    </citation>
    <scope>NUCLEOTIDE SEQUENCE [LARGE SCALE GENOMIC DNA]</scope>
    <source>
        <strain evidence="5 6">AT-A2</strain>
    </source>
</reference>